<dbReference type="EMBL" id="SBKO01000001">
    <property type="protein sequence ID" value="RXR21255.1"/>
    <property type="molecule type" value="Genomic_DNA"/>
</dbReference>
<dbReference type="GO" id="GO:0016020">
    <property type="term" value="C:membrane"/>
    <property type="evidence" value="ECO:0007669"/>
    <property type="project" value="InterPro"/>
</dbReference>
<dbReference type="Proteomes" id="UP000290283">
    <property type="component" value="Unassembled WGS sequence"/>
</dbReference>
<evidence type="ECO:0000259" key="2">
    <source>
        <dbReference type="Pfam" id="PF01478"/>
    </source>
</evidence>
<evidence type="ECO:0000313" key="3">
    <source>
        <dbReference type="EMBL" id="RXR21255.1"/>
    </source>
</evidence>
<name>A0A4Q1K709_9FLAO</name>
<protein>
    <recommendedName>
        <fullName evidence="2">Prepilin type IV endopeptidase peptidase domain-containing protein</fullName>
    </recommendedName>
</protein>
<comment type="caution">
    <text evidence="3">The sequence shown here is derived from an EMBL/GenBank/DDBJ whole genome shotgun (WGS) entry which is preliminary data.</text>
</comment>
<accession>A0A4Q1K709</accession>
<dbReference type="RefSeq" id="WP_129434954.1">
    <property type="nucleotide sequence ID" value="NZ_SBKO01000001.1"/>
</dbReference>
<reference evidence="4" key="1">
    <citation type="submission" date="2019-01" db="EMBL/GenBank/DDBJ databases">
        <title>Cytophagaceae bacterium strain CAR-16.</title>
        <authorList>
            <person name="Chen W.-M."/>
        </authorList>
    </citation>
    <scope>NUCLEOTIDE SEQUENCE [LARGE SCALE GENOMIC DNA]</scope>
    <source>
        <strain evidence="4">LLJ-11</strain>
    </source>
</reference>
<evidence type="ECO:0000313" key="4">
    <source>
        <dbReference type="Proteomes" id="UP000290283"/>
    </source>
</evidence>
<keyword evidence="1" id="KW-0472">Membrane</keyword>
<feature type="domain" description="Prepilin type IV endopeptidase peptidase" evidence="2">
    <location>
        <begin position="7"/>
        <end position="116"/>
    </location>
</feature>
<keyword evidence="1" id="KW-0812">Transmembrane</keyword>
<gene>
    <name evidence="3" type="ORF">EQG63_04770</name>
</gene>
<feature type="transmembrane region" description="Helical" evidence="1">
    <location>
        <begin position="103"/>
        <end position="120"/>
    </location>
</feature>
<dbReference type="InterPro" id="IPR000045">
    <property type="entry name" value="Prepilin_IV_endopep_pep"/>
</dbReference>
<sequence length="158" mass="18007">MVAQGSLVLCLLIMLWQDWKYRRIHVVLPMLVFAIGMFMVNGLVVYKAILINMAFFAIVFSSLVLYMSLKAKAFLNPLEHYFGLGDVFFYLAITLFFDVKQYAVFFITSMLFALLMQLLVKKHSNHTTVPLAGFSSLLLCIVVLVDALSVTNYKFTIL</sequence>
<proteinExistence type="predicted"/>
<keyword evidence="4" id="KW-1185">Reference proteome</keyword>
<organism evidence="3 4">
    <name type="scientific">Flavobacterium amnicola</name>
    <dbReference type="NCBI Taxonomy" id="2506422"/>
    <lineage>
        <taxon>Bacteria</taxon>
        <taxon>Pseudomonadati</taxon>
        <taxon>Bacteroidota</taxon>
        <taxon>Flavobacteriia</taxon>
        <taxon>Flavobacteriales</taxon>
        <taxon>Flavobacteriaceae</taxon>
        <taxon>Flavobacterium</taxon>
    </lineage>
</organism>
<feature type="transmembrane region" description="Helical" evidence="1">
    <location>
        <begin position="49"/>
        <end position="69"/>
    </location>
</feature>
<feature type="transmembrane region" description="Helical" evidence="1">
    <location>
        <begin position="81"/>
        <end position="97"/>
    </location>
</feature>
<evidence type="ECO:0000256" key="1">
    <source>
        <dbReference type="SAM" id="Phobius"/>
    </source>
</evidence>
<dbReference type="GO" id="GO:0004190">
    <property type="term" value="F:aspartic-type endopeptidase activity"/>
    <property type="evidence" value="ECO:0007669"/>
    <property type="project" value="InterPro"/>
</dbReference>
<feature type="transmembrane region" description="Helical" evidence="1">
    <location>
        <begin position="132"/>
        <end position="153"/>
    </location>
</feature>
<keyword evidence="1" id="KW-1133">Transmembrane helix</keyword>
<dbReference type="Gene3D" id="1.20.120.1220">
    <property type="match status" value="1"/>
</dbReference>
<dbReference type="AlphaFoldDB" id="A0A4Q1K709"/>
<feature type="transmembrane region" description="Helical" evidence="1">
    <location>
        <begin position="24"/>
        <end position="43"/>
    </location>
</feature>
<dbReference type="OrthoDB" id="1161290at2"/>
<dbReference type="Pfam" id="PF01478">
    <property type="entry name" value="Peptidase_A24"/>
    <property type="match status" value="1"/>
</dbReference>